<evidence type="ECO:0008006" key="4">
    <source>
        <dbReference type="Google" id="ProtNLM"/>
    </source>
</evidence>
<dbReference type="Gene3D" id="2.40.10.10">
    <property type="entry name" value="Trypsin-like serine proteases"/>
    <property type="match status" value="2"/>
</dbReference>
<sequence length="446" mass="47534">MTMSKPGMRIAAMTGAILTVATLAQGNALADGAKQVSKPEDVAVGTRLAARSDPAVVLIELRYTGTVLVPVPSRTRAFDALTARARKHAKAGRIPSDQQSQIKWILRTASANVSRYLKPAKQSIKLKNQSVGGHCTGWWITPNGYMVTGSHCVGFANSLLRQRFGAGVLPVINAQEVKNYLKSIVGVAQPDDEMVRLAGTLFGGFNTKNMRVTGVRRGIGVVRALPGGGRDATSKVTPLRLVARGLDYPGEDFALLKLNGARNLPTVPLGSDADVQVGDELYINGFPGVITTSPAFNPKSKMYPALTQGAFNARRTTISGVPYIQAQAPSYGGNSGGPVFDKRGRVIGTLIAGTGDDAQENQSYILPVGIIKKHLAAAGVKPVQSRTSLLYGAALDDFFARRYRAALPKFRQVRALYPAHPYVAGYLRDTRAAIAAGRDRTPRNGA</sequence>
<dbReference type="Pfam" id="PF13365">
    <property type="entry name" value="Trypsin_2"/>
    <property type="match status" value="1"/>
</dbReference>
<name>A0ABP6XY77_9ACTN</name>
<evidence type="ECO:0000256" key="1">
    <source>
        <dbReference type="SAM" id="SignalP"/>
    </source>
</evidence>
<feature type="signal peptide" evidence="1">
    <location>
        <begin position="1"/>
        <end position="30"/>
    </location>
</feature>
<gene>
    <name evidence="2" type="ORF">GCM10022419_063170</name>
</gene>
<dbReference type="InterPro" id="IPR009003">
    <property type="entry name" value="Peptidase_S1_PA"/>
</dbReference>
<dbReference type="PANTHER" id="PTHR43019:SF23">
    <property type="entry name" value="PROTEASE DO-LIKE 5, CHLOROPLASTIC"/>
    <property type="match status" value="1"/>
</dbReference>
<keyword evidence="3" id="KW-1185">Reference proteome</keyword>
<dbReference type="InterPro" id="IPR043504">
    <property type="entry name" value="Peptidase_S1_PA_chymotrypsin"/>
</dbReference>
<dbReference type="Proteomes" id="UP001500630">
    <property type="component" value="Unassembled WGS sequence"/>
</dbReference>
<dbReference type="SUPFAM" id="SSF50494">
    <property type="entry name" value="Trypsin-like serine proteases"/>
    <property type="match status" value="1"/>
</dbReference>
<evidence type="ECO:0000313" key="2">
    <source>
        <dbReference type="EMBL" id="GAA3573565.1"/>
    </source>
</evidence>
<organism evidence="2 3">
    <name type="scientific">Nonomuraea rosea</name>
    <dbReference type="NCBI Taxonomy" id="638574"/>
    <lineage>
        <taxon>Bacteria</taxon>
        <taxon>Bacillati</taxon>
        <taxon>Actinomycetota</taxon>
        <taxon>Actinomycetes</taxon>
        <taxon>Streptosporangiales</taxon>
        <taxon>Streptosporangiaceae</taxon>
        <taxon>Nonomuraea</taxon>
    </lineage>
</organism>
<protein>
    <recommendedName>
        <fullName evidence="4">Serine protease</fullName>
    </recommendedName>
</protein>
<evidence type="ECO:0000313" key="3">
    <source>
        <dbReference type="Proteomes" id="UP001500630"/>
    </source>
</evidence>
<feature type="chain" id="PRO_5045589012" description="Serine protease" evidence="1">
    <location>
        <begin position="31"/>
        <end position="446"/>
    </location>
</feature>
<comment type="caution">
    <text evidence="2">The sequence shown here is derived from an EMBL/GenBank/DDBJ whole genome shotgun (WGS) entry which is preliminary data.</text>
</comment>
<accession>A0ABP6XY77</accession>
<reference evidence="3" key="1">
    <citation type="journal article" date="2019" name="Int. J. Syst. Evol. Microbiol.">
        <title>The Global Catalogue of Microorganisms (GCM) 10K type strain sequencing project: providing services to taxonomists for standard genome sequencing and annotation.</title>
        <authorList>
            <consortium name="The Broad Institute Genomics Platform"/>
            <consortium name="The Broad Institute Genome Sequencing Center for Infectious Disease"/>
            <person name="Wu L."/>
            <person name="Ma J."/>
        </authorList>
    </citation>
    <scope>NUCLEOTIDE SEQUENCE [LARGE SCALE GENOMIC DNA]</scope>
    <source>
        <strain evidence="3">JCM 17326</strain>
    </source>
</reference>
<proteinExistence type="predicted"/>
<dbReference type="EMBL" id="BAABDQ010000015">
    <property type="protein sequence ID" value="GAA3573565.1"/>
    <property type="molecule type" value="Genomic_DNA"/>
</dbReference>
<dbReference type="PANTHER" id="PTHR43019">
    <property type="entry name" value="SERINE ENDOPROTEASE DEGS"/>
    <property type="match status" value="1"/>
</dbReference>
<keyword evidence="1" id="KW-0732">Signal</keyword>